<feature type="transmembrane region" description="Helical" evidence="6">
    <location>
        <begin position="181"/>
        <end position="201"/>
    </location>
</feature>
<feature type="transmembrane region" description="Helical" evidence="6">
    <location>
        <begin position="66"/>
        <end position="90"/>
    </location>
</feature>
<accession>A0A934J0T0</accession>
<name>A0A934J0T0_9BACL</name>
<keyword evidence="9" id="KW-1185">Reference proteome</keyword>
<feature type="transmembrane region" description="Helical" evidence="6">
    <location>
        <begin position="148"/>
        <end position="169"/>
    </location>
</feature>
<evidence type="ECO:0000256" key="2">
    <source>
        <dbReference type="ARBA" id="ARBA00022475"/>
    </source>
</evidence>
<keyword evidence="3 6" id="KW-0812">Transmembrane</keyword>
<dbReference type="InterPro" id="IPR032816">
    <property type="entry name" value="VTT_dom"/>
</dbReference>
<dbReference type="EMBL" id="JAELUP010000089">
    <property type="protein sequence ID" value="MBJ6362732.1"/>
    <property type="molecule type" value="Genomic_DNA"/>
</dbReference>
<comment type="caution">
    <text evidence="8">The sequence shown here is derived from an EMBL/GenBank/DDBJ whole genome shotgun (WGS) entry which is preliminary data.</text>
</comment>
<evidence type="ECO:0000256" key="5">
    <source>
        <dbReference type="ARBA" id="ARBA00023136"/>
    </source>
</evidence>
<keyword evidence="2 6" id="KW-1003">Cell membrane</keyword>
<reference evidence="8" key="1">
    <citation type="submission" date="2020-12" db="EMBL/GenBank/DDBJ databases">
        <authorList>
            <person name="Huq M.A."/>
        </authorList>
    </citation>
    <scope>NUCLEOTIDE SEQUENCE</scope>
    <source>
        <strain evidence="8">MAHUQ-46</strain>
    </source>
</reference>
<evidence type="ECO:0000256" key="1">
    <source>
        <dbReference type="ARBA" id="ARBA00004651"/>
    </source>
</evidence>
<dbReference type="PANTHER" id="PTHR12677">
    <property type="entry name" value="GOLGI APPARATUS MEMBRANE PROTEIN TVP38-RELATED"/>
    <property type="match status" value="1"/>
</dbReference>
<dbReference type="RefSeq" id="WP_199020271.1">
    <property type="nucleotide sequence ID" value="NZ_JAELUP010000089.1"/>
</dbReference>
<evidence type="ECO:0000313" key="8">
    <source>
        <dbReference type="EMBL" id="MBJ6362732.1"/>
    </source>
</evidence>
<keyword evidence="5 6" id="KW-0472">Membrane</keyword>
<dbReference type="Proteomes" id="UP000640274">
    <property type="component" value="Unassembled WGS sequence"/>
</dbReference>
<comment type="subcellular location">
    <subcellularLocation>
        <location evidence="1 6">Cell membrane</location>
        <topology evidence="1 6">Multi-pass membrane protein</topology>
    </subcellularLocation>
</comment>
<protein>
    <recommendedName>
        <fullName evidence="6">TVP38/TMEM64 family membrane protein</fullName>
    </recommendedName>
</protein>
<evidence type="ECO:0000313" key="9">
    <source>
        <dbReference type="Proteomes" id="UP000640274"/>
    </source>
</evidence>
<gene>
    <name evidence="8" type="ORF">JFN88_16050</name>
</gene>
<dbReference type="PANTHER" id="PTHR12677:SF59">
    <property type="entry name" value="GOLGI APPARATUS MEMBRANE PROTEIN TVP38-RELATED"/>
    <property type="match status" value="1"/>
</dbReference>
<sequence length="211" mass="23606">MRKLGILIVYLLLVAVIIVYKDELLSWAGSRDTLSWWPLLWVIAVLLTLVPFIPYGAVASLMGIKFGFLTGLALSFSASVAGSVLMFVFFRMLMGDAVRPYLSRYRYLDHFTVWFERQPFISLLMVRLIPVIPAQAVNLYCSASNIPLLPFALATAIGKIPMIAVFVLAGDQLLDKPVHALLIFSVYVVLLIGLMAGYRYCRRAGMEKPKL</sequence>
<dbReference type="AlphaFoldDB" id="A0A934J0T0"/>
<feature type="transmembrane region" description="Helical" evidence="6">
    <location>
        <begin position="120"/>
        <end position="141"/>
    </location>
</feature>
<evidence type="ECO:0000256" key="6">
    <source>
        <dbReference type="RuleBase" id="RU366058"/>
    </source>
</evidence>
<keyword evidence="4 6" id="KW-1133">Transmembrane helix</keyword>
<evidence type="ECO:0000256" key="4">
    <source>
        <dbReference type="ARBA" id="ARBA00022989"/>
    </source>
</evidence>
<dbReference type="InterPro" id="IPR015414">
    <property type="entry name" value="TMEM64"/>
</dbReference>
<organism evidence="8 9">
    <name type="scientific">Paenibacillus roseus</name>
    <dbReference type="NCBI Taxonomy" id="2798579"/>
    <lineage>
        <taxon>Bacteria</taxon>
        <taxon>Bacillati</taxon>
        <taxon>Bacillota</taxon>
        <taxon>Bacilli</taxon>
        <taxon>Bacillales</taxon>
        <taxon>Paenibacillaceae</taxon>
        <taxon>Paenibacillus</taxon>
    </lineage>
</organism>
<feature type="transmembrane region" description="Helical" evidence="6">
    <location>
        <begin position="37"/>
        <end position="59"/>
    </location>
</feature>
<feature type="domain" description="VTT" evidence="7">
    <location>
        <begin position="53"/>
        <end position="172"/>
    </location>
</feature>
<proteinExistence type="inferred from homology"/>
<dbReference type="Pfam" id="PF09335">
    <property type="entry name" value="VTT_dom"/>
    <property type="match status" value="1"/>
</dbReference>
<evidence type="ECO:0000256" key="3">
    <source>
        <dbReference type="ARBA" id="ARBA00022692"/>
    </source>
</evidence>
<evidence type="ECO:0000259" key="7">
    <source>
        <dbReference type="Pfam" id="PF09335"/>
    </source>
</evidence>
<dbReference type="GO" id="GO:0005886">
    <property type="term" value="C:plasma membrane"/>
    <property type="evidence" value="ECO:0007669"/>
    <property type="project" value="UniProtKB-SubCell"/>
</dbReference>
<comment type="similarity">
    <text evidence="6">Belongs to the TVP38/TMEM64 family.</text>
</comment>